<feature type="domain" description="Heme-copper oxidase subunit III family profile" evidence="10">
    <location>
        <begin position="2"/>
        <end position="354"/>
    </location>
</feature>
<dbReference type="CDD" id="cd01665">
    <property type="entry name" value="Cyt_c_Oxidase_III"/>
    <property type="match status" value="1"/>
</dbReference>
<dbReference type="SUPFAM" id="SSF81452">
    <property type="entry name" value="Cytochrome c oxidase subunit III-like"/>
    <property type="match status" value="2"/>
</dbReference>
<dbReference type="InterPro" id="IPR033945">
    <property type="entry name" value="Cyt_c_oxase_su3_dom"/>
</dbReference>
<evidence type="ECO:0000256" key="9">
    <source>
        <dbReference type="SAM" id="Phobius"/>
    </source>
</evidence>
<evidence type="ECO:0000256" key="1">
    <source>
        <dbReference type="ARBA" id="ARBA00004141"/>
    </source>
</evidence>
<evidence type="ECO:0000256" key="4">
    <source>
        <dbReference type="ARBA" id="ARBA00022692"/>
    </source>
</evidence>
<dbReference type="InterPro" id="IPR035973">
    <property type="entry name" value="Cyt_c_oxidase_su3-like_sf"/>
</dbReference>
<dbReference type="EMBL" id="MG431821">
    <property type="protein sequence ID" value="ATZ68900.1"/>
    <property type="molecule type" value="Genomic_DNA"/>
</dbReference>
<keyword evidence="8 11" id="KW-0496">Mitochondrion</keyword>
<keyword evidence="5" id="KW-1278">Translocase</keyword>
<evidence type="ECO:0000256" key="7">
    <source>
        <dbReference type="ARBA" id="ARBA00023136"/>
    </source>
</evidence>
<comment type="subcellular location">
    <subcellularLocation>
        <location evidence="1">Membrane</location>
        <topology evidence="1">Multi-pass membrane protein</topology>
    </subcellularLocation>
</comment>
<dbReference type="Gene3D" id="1.20.120.80">
    <property type="entry name" value="Cytochrome c oxidase, subunit III, four-helix bundle"/>
    <property type="match status" value="2"/>
</dbReference>
<comment type="similarity">
    <text evidence="2 8">Belongs to the cytochrome c oxidase subunit 3 family.</text>
</comment>
<evidence type="ECO:0000313" key="11">
    <source>
        <dbReference type="EMBL" id="ATZ68900.1"/>
    </source>
</evidence>
<evidence type="ECO:0000256" key="5">
    <source>
        <dbReference type="ARBA" id="ARBA00022967"/>
    </source>
</evidence>
<accession>A0A2H4U906</accession>
<dbReference type="InterPro" id="IPR013833">
    <property type="entry name" value="Cyt_c_oxidase_su3_a-hlx"/>
</dbReference>
<feature type="transmembrane region" description="Helical" evidence="9">
    <location>
        <begin position="81"/>
        <end position="104"/>
    </location>
</feature>
<evidence type="ECO:0000256" key="6">
    <source>
        <dbReference type="ARBA" id="ARBA00022989"/>
    </source>
</evidence>
<organism evidence="11">
    <name type="scientific">Spisula sachalinensis</name>
    <name type="common">Sakhalin surf-clam</name>
    <name type="synonym">Pseudocardium sachalinense</name>
    <dbReference type="NCBI Taxonomy" id="81899"/>
    <lineage>
        <taxon>Eukaryota</taxon>
        <taxon>Metazoa</taxon>
        <taxon>Spiralia</taxon>
        <taxon>Lophotrochozoa</taxon>
        <taxon>Mollusca</taxon>
        <taxon>Bivalvia</taxon>
        <taxon>Autobranchia</taxon>
        <taxon>Heteroconchia</taxon>
        <taxon>Euheterodonta</taxon>
        <taxon>Imparidentia</taxon>
        <taxon>Neoheterodontei</taxon>
        <taxon>Venerida</taxon>
        <taxon>Mactroidea</taxon>
        <taxon>Mactridae</taxon>
        <taxon>Pseudocardium</taxon>
    </lineage>
</organism>
<dbReference type="AlphaFoldDB" id="A0A2H4U906"/>
<feature type="transmembrane region" description="Helical" evidence="9">
    <location>
        <begin position="333"/>
        <end position="353"/>
    </location>
</feature>
<sequence>MARTGFHIVDTSPWPFTVAMSVLGLMSSLIGFFHFGFSRDVCYFLFMSVFVLGLSLVRWWGDMILESTYLGRHTKLVVHNLRAGMLLFIMSEVFFFMSFFWAFFNSMVGEISMNKVGHWPPLGIKAIVPWKMPALNTVILLSSGITVTWAHKAIRVHNKCPLYGPKNGNVDFKVKGHPSIYGQTFNNWLYKYEGCRFSSEKSREMSSRVYVNLLLRVKKSSPDFSEIIKLWADPGYFKEKENLGKKYRSQALYALALTIVLGLIFTSLQFNEYYLASFTIAEGLYGSTFYVMTGFHGLHVLVGTMFLVVCWCRVYLFHFTYNRHYFGLDAAIWYWHFVDGVWVALFGAVYIWGYL</sequence>
<dbReference type="PANTHER" id="PTHR11403:SF7">
    <property type="entry name" value="CYTOCHROME C OXIDASE SUBUNIT 3"/>
    <property type="match status" value="1"/>
</dbReference>
<dbReference type="InterPro" id="IPR024791">
    <property type="entry name" value="Cyt_c/ubiquinol_Oxase_su3"/>
</dbReference>
<dbReference type="Pfam" id="PF00510">
    <property type="entry name" value="COX3"/>
    <property type="match status" value="2"/>
</dbReference>
<dbReference type="PROSITE" id="PS50253">
    <property type="entry name" value="COX3"/>
    <property type="match status" value="1"/>
</dbReference>
<evidence type="ECO:0000256" key="8">
    <source>
        <dbReference type="RuleBase" id="RU003375"/>
    </source>
</evidence>
<protein>
    <recommendedName>
        <fullName evidence="3 8">Cytochrome c oxidase subunit 3</fullName>
    </recommendedName>
</protein>
<geneLocation type="mitochondrion" evidence="11"/>
<feature type="transmembrane region" description="Helical" evidence="9">
    <location>
        <begin position="42"/>
        <end position="61"/>
    </location>
</feature>
<dbReference type="GO" id="GO:0004129">
    <property type="term" value="F:cytochrome-c oxidase activity"/>
    <property type="evidence" value="ECO:0007669"/>
    <property type="project" value="InterPro"/>
</dbReference>
<keyword evidence="7 9" id="KW-0472">Membrane</keyword>
<evidence type="ECO:0000256" key="3">
    <source>
        <dbReference type="ARBA" id="ARBA00015944"/>
    </source>
</evidence>
<dbReference type="GO" id="GO:0016020">
    <property type="term" value="C:membrane"/>
    <property type="evidence" value="ECO:0007669"/>
    <property type="project" value="UniProtKB-SubCell"/>
</dbReference>
<keyword evidence="4 8" id="KW-0812">Transmembrane</keyword>
<comment type="function">
    <text evidence="8">Component of the cytochrome c oxidase, the last enzyme in the mitochondrial electron transport chain which drives oxidative phosphorylation. The respiratory chain contains 3 multisubunit complexes succinate dehydrogenase (complex II, CII), ubiquinol-cytochrome c oxidoreductase (cytochrome b-c1 complex, complex III, CIII) and cytochrome c oxidase (complex IV, CIV), that cooperate to transfer electrons derived from NADH and succinate to molecular oxygen, creating an electrochemical gradient over the inner membrane that drives transmembrane transport and the ATP synthase. Cytochrome c oxidase is the component of the respiratory chain that catalyzes the reduction of oxygen to water. Electrons originating from reduced cytochrome c in the intermembrane space (IMS) are transferred via the dinuclear copper A center (CU(A)) of subunit 2 and heme A of subunit 1 to the active site in subunit 1, a binuclear center (BNC) formed by heme A3 and copper B (CU(B)). The BNC reduces molecular oxygen to 2 water molecules using 4 electrons from cytochrome c in the IMS and 4 protons from the mitochondrial matrix.</text>
</comment>
<name>A0A2H4U906_SPISA</name>
<feature type="transmembrane region" description="Helical" evidence="9">
    <location>
        <begin position="290"/>
        <end position="312"/>
    </location>
</feature>
<dbReference type="PANTHER" id="PTHR11403">
    <property type="entry name" value="CYTOCHROME C OXIDASE SUBUNIT III"/>
    <property type="match status" value="1"/>
</dbReference>
<proteinExistence type="inferred from homology"/>
<dbReference type="GO" id="GO:0005739">
    <property type="term" value="C:mitochondrion"/>
    <property type="evidence" value="ECO:0007669"/>
    <property type="project" value="TreeGrafter"/>
</dbReference>
<feature type="transmembrane region" description="Helical" evidence="9">
    <location>
        <begin position="14"/>
        <end position="35"/>
    </location>
</feature>
<dbReference type="InterPro" id="IPR000298">
    <property type="entry name" value="Cyt_c_oxidase-like_su3"/>
</dbReference>
<keyword evidence="6 9" id="KW-1133">Transmembrane helix</keyword>
<evidence type="ECO:0000259" key="10">
    <source>
        <dbReference type="PROSITE" id="PS50253"/>
    </source>
</evidence>
<dbReference type="GO" id="GO:0006123">
    <property type="term" value="P:mitochondrial electron transport, cytochrome c to oxygen"/>
    <property type="evidence" value="ECO:0007669"/>
    <property type="project" value="TreeGrafter"/>
</dbReference>
<gene>
    <name evidence="11" type="primary">COX3</name>
</gene>
<feature type="transmembrane region" description="Helical" evidence="9">
    <location>
        <begin position="251"/>
        <end position="270"/>
    </location>
</feature>
<reference evidence="11" key="1">
    <citation type="submission" date="2017-11" db="EMBL/GenBank/DDBJ databases">
        <title>Complete mitochondrial genome of the Pseudocardium sachalinense.</title>
        <authorList>
            <person name="Li J."/>
            <person name="Zhang Y."/>
            <person name="Li S."/>
            <person name="Sun M."/>
            <person name="Xiao J."/>
            <person name="Xu G."/>
        </authorList>
    </citation>
    <scope>NUCLEOTIDE SEQUENCE</scope>
</reference>
<dbReference type="Gene3D" id="1.10.287.70">
    <property type="match status" value="1"/>
</dbReference>
<evidence type="ECO:0000256" key="2">
    <source>
        <dbReference type="ARBA" id="ARBA00010581"/>
    </source>
</evidence>